<feature type="compositionally biased region" description="Basic and acidic residues" evidence="1">
    <location>
        <begin position="189"/>
        <end position="205"/>
    </location>
</feature>
<keyword evidence="2" id="KW-0812">Transmembrane</keyword>
<evidence type="ECO:0000313" key="4">
    <source>
        <dbReference type="Proteomes" id="UP001530293"/>
    </source>
</evidence>
<dbReference type="AlphaFoldDB" id="A0ABD3MAS2"/>
<keyword evidence="2" id="KW-1133">Transmembrane helix</keyword>
<dbReference type="PANTHER" id="PTHR36970:SF1">
    <property type="entry name" value="BESTROPHIN HOMOLOG"/>
    <property type="match status" value="1"/>
</dbReference>
<keyword evidence="2" id="KW-0472">Membrane</keyword>
<comment type="caution">
    <text evidence="3">The sequence shown here is derived from an EMBL/GenBank/DDBJ whole genome shotgun (WGS) entry which is preliminary data.</text>
</comment>
<accession>A0ABD3MAS2</accession>
<protein>
    <submittedName>
        <fullName evidence="3">Uncharacterized protein</fullName>
    </submittedName>
</protein>
<sequence length="809" mass="90833">MSTAAFLPSTAPHQRHTVHLRSTLLSKKAHEFNQSERVAHTLASSHNIIFLFLWDIYSSLIVYVTLLTSTESIVGLILTVGATLLAYYLQPNYNVASDSGYYVDWNGELPSVLLSFAVVTPLSQSIAMGYQRREVALKALATYRAAIINLYVAHASWDWTEYSKGKGRRGCVEHEEEQRQCIDGNNIQEVKKNGDNTDNDAHEQMKQQSPRSTSTTSSTPKPIDWLDHSDTTLRHLIHLSDSLCQYLTLPTATRARHRVTNKGRSEADIILSTGQQIFTSSTVGRTVAMSGLTEALKYRGLPGNEAARMRQWEHTATLAMEELRIVKEYRTLQGLRVFGRLFSLFLPPFYATSYVQVAIDTGSLSLGIALGVMTSIALTGLFECVRQLEDPFVSHVTLDGIDVREELVVLAYKELMVARAMVFPTAGDFELTLDDPRTVNVKETIIDLNSYVPIKVCNRVAPLPPDDDVQATQQYATCPLLSNPPEQTTILMLDNTRLFGRTGNNLIEFFHSLQYGRDKGIVVGMMQEDWPTRMITEMWMAVRDDNMVAWNQLMEQTFCIRVFQKPDELNQFKEVVRLKTSELFYYEPDVSRDEYIGFQSHILRALWRSYNNGSGFDVQHAPVRDMCSAVDAIFGGMSDLPIYSVIHSRSLEKLGIKLSRVISDKYGCDPIAALEMQPEYVKAILEPLDLLKHPILFMTDHESPEILERLLADPDIGPNIRLIPPEASWSGGDITLALLSTAFIGNPASTFTGLVANSRFALGYNHNYVYRKKEANGAWVDVCDDRCSFGQYLGTYEAVFGTGPCRDCV</sequence>
<keyword evidence="4" id="KW-1185">Reference proteome</keyword>
<dbReference type="PANTHER" id="PTHR36970">
    <property type="entry name" value="UNNAMED PRODUCT"/>
    <property type="match status" value="1"/>
</dbReference>
<evidence type="ECO:0000256" key="1">
    <source>
        <dbReference type="SAM" id="MobiDB-lite"/>
    </source>
</evidence>
<proteinExistence type="predicted"/>
<evidence type="ECO:0000313" key="3">
    <source>
        <dbReference type="EMBL" id="KAL3760888.1"/>
    </source>
</evidence>
<dbReference type="EMBL" id="JALLBG020000168">
    <property type="protein sequence ID" value="KAL3760888.1"/>
    <property type="molecule type" value="Genomic_DNA"/>
</dbReference>
<evidence type="ECO:0000256" key="2">
    <source>
        <dbReference type="SAM" id="Phobius"/>
    </source>
</evidence>
<feature type="transmembrane region" description="Helical" evidence="2">
    <location>
        <begin position="48"/>
        <end position="66"/>
    </location>
</feature>
<gene>
    <name evidence="3" type="ORF">ACHAWU_009567</name>
</gene>
<reference evidence="3 4" key="1">
    <citation type="submission" date="2024-10" db="EMBL/GenBank/DDBJ databases">
        <title>Updated reference genomes for cyclostephanoid diatoms.</title>
        <authorList>
            <person name="Roberts W.R."/>
            <person name="Alverson A.J."/>
        </authorList>
    </citation>
    <scope>NUCLEOTIDE SEQUENCE [LARGE SCALE GENOMIC DNA]</scope>
    <source>
        <strain evidence="3 4">AJA232-27</strain>
    </source>
</reference>
<name>A0ABD3MAS2_9STRA</name>
<dbReference type="Proteomes" id="UP001530293">
    <property type="component" value="Unassembled WGS sequence"/>
</dbReference>
<feature type="region of interest" description="Disordered" evidence="1">
    <location>
        <begin position="176"/>
        <end position="223"/>
    </location>
</feature>
<organism evidence="3 4">
    <name type="scientific">Discostella pseudostelligera</name>
    <dbReference type="NCBI Taxonomy" id="259834"/>
    <lineage>
        <taxon>Eukaryota</taxon>
        <taxon>Sar</taxon>
        <taxon>Stramenopiles</taxon>
        <taxon>Ochrophyta</taxon>
        <taxon>Bacillariophyta</taxon>
        <taxon>Coscinodiscophyceae</taxon>
        <taxon>Thalassiosirophycidae</taxon>
        <taxon>Stephanodiscales</taxon>
        <taxon>Stephanodiscaceae</taxon>
        <taxon>Discostella</taxon>
    </lineage>
</organism>
<feature type="transmembrane region" description="Helical" evidence="2">
    <location>
        <begin position="73"/>
        <end position="89"/>
    </location>
</feature>